<reference evidence="5 6" key="1">
    <citation type="submission" date="2015-01" db="EMBL/GenBank/DDBJ databases">
        <title>Draft genome of the acidophilic iron oxidizer Acidithrix ferrooxidans strain Py-F3.</title>
        <authorList>
            <person name="Poehlein A."/>
            <person name="Eisen S."/>
            <person name="Schloemann M."/>
            <person name="Johnson B.D."/>
            <person name="Daniel R."/>
            <person name="Muehling M."/>
        </authorList>
    </citation>
    <scope>NUCLEOTIDE SEQUENCE [LARGE SCALE GENOMIC DNA]</scope>
    <source>
        <strain evidence="5 6">Py-F3</strain>
    </source>
</reference>
<dbReference type="EC" id="1.13.11.79" evidence="5"/>
<evidence type="ECO:0000256" key="3">
    <source>
        <dbReference type="ARBA" id="ARBA00023002"/>
    </source>
</evidence>
<keyword evidence="3 5" id="KW-0560">Oxidoreductase</keyword>
<organism evidence="5 6">
    <name type="scientific">Acidithrix ferrooxidans</name>
    <dbReference type="NCBI Taxonomy" id="1280514"/>
    <lineage>
        <taxon>Bacteria</taxon>
        <taxon>Bacillati</taxon>
        <taxon>Actinomycetota</taxon>
        <taxon>Acidimicrobiia</taxon>
        <taxon>Acidimicrobiales</taxon>
        <taxon>Acidimicrobiaceae</taxon>
        <taxon>Acidithrix</taxon>
    </lineage>
</organism>
<comment type="caution">
    <text evidence="5">The sequence shown here is derived from an EMBL/GenBank/DDBJ whole genome shotgun (WGS) entry which is preliminary data.</text>
</comment>
<proteinExistence type="predicted"/>
<protein>
    <submittedName>
        <fullName evidence="5">5,6-dimethylbenzimidazole synthase</fullName>
        <ecNumber evidence="5">1.13.11.79</ecNumber>
    </submittedName>
</protein>
<keyword evidence="6" id="KW-1185">Reference proteome</keyword>
<dbReference type="GO" id="GO:0102919">
    <property type="term" value="F:5,6-dimethylbenzimidazole synthase activity"/>
    <property type="evidence" value="ECO:0007669"/>
    <property type="project" value="UniProtKB-EC"/>
</dbReference>
<sequence length="240" mass="27335">MNFIQPVDCDDELSVEEILERSIHLIDIDGFYEIIQMRRDVRNEFIGGPMDQSKLKRILRAAHQAPSVGMTQPWDFILVDDDAIRIDFRDHVLVERSKFSDRLIGEAQETFNPIKIEGIMESAIGIVVTYDPSRGGSAILGRNTIDETGLYSVCLAIENLWLAATAEGYGVGWVSFYQESFLCDLVGIPSPLRPIAWLCLGPISTLMEVPDLERFNWRGRRPLEEALFQNRYGERLKLDL</sequence>
<dbReference type="PANTHER" id="PTHR23026">
    <property type="entry name" value="NADPH NITROREDUCTASE"/>
    <property type="match status" value="1"/>
</dbReference>
<keyword evidence="1" id="KW-0285">Flavoprotein</keyword>
<dbReference type="AlphaFoldDB" id="A0A0D8HH57"/>
<dbReference type="Gene3D" id="3.40.109.10">
    <property type="entry name" value="NADH Oxidase"/>
    <property type="match status" value="1"/>
</dbReference>
<dbReference type="NCBIfam" id="TIGR02476">
    <property type="entry name" value="BluB"/>
    <property type="match status" value="1"/>
</dbReference>
<name>A0A0D8HH57_9ACTN</name>
<evidence type="ECO:0000256" key="2">
    <source>
        <dbReference type="ARBA" id="ARBA00022643"/>
    </source>
</evidence>
<accession>A0A0D8HH57</accession>
<dbReference type="STRING" id="1280514.AXFE_18960"/>
<evidence type="ECO:0000313" key="6">
    <source>
        <dbReference type="Proteomes" id="UP000032360"/>
    </source>
</evidence>
<dbReference type="PATRIC" id="fig|1280514.3.peg.2493"/>
<dbReference type="InterPro" id="IPR000415">
    <property type="entry name" value="Nitroreductase-like"/>
</dbReference>
<dbReference type="InterPro" id="IPR050627">
    <property type="entry name" value="Nitroreductase/BluB"/>
</dbReference>
<dbReference type="InterPro" id="IPR012825">
    <property type="entry name" value="BluB"/>
</dbReference>
<evidence type="ECO:0000256" key="1">
    <source>
        <dbReference type="ARBA" id="ARBA00022630"/>
    </source>
</evidence>
<dbReference type="Pfam" id="PF00881">
    <property type="entry name" value="Nitroreductase"/>
    <property type="match status" value="1"/>
</dbReference>
<dbReference type="PANTHER" id="PTHR23026:SF90">
    <property type="entry name" value="IODOTYROSINE DEIODINASE 1"/>
    <property type="match status" value="1"/>
</dbReference>
<evidence type="ECO:0000313" key="5">
    <source>
        <dbReference type="EMBL" id="KJF17263.1"/>
    </source>
</evidence>
<dbReference type="InterPro" id="IPR029479">
    <property type="entry name" value="Nitroreductase"/>
</dbReference>
<dbReference type="Proteomes" id="UP000032360">
    <property type="component" value="Unassembled WGS sequence"/>
</dbReference>
<evidence type="ECO:0000259" key="4">
    <source>
        <dbReference type="Pfam" id="PF00881"/>
    </source>
</evidence>
<gene>
    <name evidence="5" type="primary">bluB</name>
    <name evidence="5" type="ORF">AXFE_18960</name>
</gene>
<keyword evidence="2" id="KW-0288">FMN</keyword>
<dbReference type="EMBL" id="JXYS01000060">
    <property type="protein sequence ID" value="KJF17263.1"/>
    <property type="molecule type" value="Genomic_DNA"/>
</dbReference>
<feature type="domain" description="Nitroreductase" evidence="4">
    <location>
        <begin position="35"/>
        <end position="201"/>
    </location>
</feature>
<dbReference type="SUPFAM" id="SSF55469">
    <property type="entry name" value="FMN-dependent nitroreductase-like"/>
    <property type="match status" value="1"/>
</dbReference>